<dbReference type="Gramene" id="Pp3c4_8940V3.8">
    <property type="protein sequence ID" value="PAC:32919465.CDS.1"/>
    <property type="gene ID" value="Pp3c4_8940"/>
</dbReference>
<reference evidence="2" key="3">
    <citation type="submission" date="2020-12" db="UniProtKB">
        <authorList>
            <consortium name="EnsemblPlants"/>
        </authorList>
    </citation>
    <scope>IDENTIFICATION</scope>
</reference>
<name>A0A2K1KMS6_PHYPA</name>
<dbReference type="RefSeq" id="XP_073389354.1">
    <property type="nucleotide sequence ID" value="XM_073533253.1"/>
</dbReference>
<dbReference type="PaxDb" id="3218-PP1S146_40V6.1"/>
<dbReference type="RefSeq" id="XP_073389359.1">
    <property type="nucleotide sequence ID" value="XM_073533258.1"/>
</dbReference>
<dbReference type="EMBL" id="ABEU02000004">
    <property type="protein sequence ID" value="PNR55083.1"/>
    <property type="molecule type" value="Genomic_DNA"/>
</dbReference>
<dbReference type="AlphaFoldDB" id="A0A2K1KMS6"/>
<dbReference type="RefSeq" id="XP_073389357.1">
    <property type="nucleotide sequence ID" value="XM_073533256.1"/>
</dbReference>
<dbReference type="EnsemblPlants" id="Pp3c4_8940V3.3">
    <property type="protein sequence ID" value="PAC:32919460.CDS.1"/>
    <property type="gene ID" value="Pp3c4_8940"/>
</dbReference>
<dbReference type="RefSeq" id="XP_073389355.1">
    <property type="nucleotide sequence ID" value="XM_073533254.1"/>
</dbReference>
<organism evidence="1">
    <name type="scientific">Physcomitrium patens</name>
    <name type="common">Spreading-leaved earth moss</name>
    <name type="synonym">Physcomitrella patens</name>
    <dbReference type="NCBI Taxonomy" id="3218"/>
    <lineage>
        <taxon>Eukaryota</taxon>
        <taxon>Viridiplantae</taxon>
        <taxon>Streptophyta</taxon>
        <taxon>Embryophyta</taxon>
        <taxon>Bryophyta</taxon>
        <taxon>Bryophytina</taxon>
        <taxon>Bryopsida</taxon>
        <taxon>Funariidae</taxon>
        <taxon>Funariales</taxon>
        <taxon>Funariaceae</taxon>
        <taxon>Physcomitrium</taxon>
    </lineage>
</organism>
<evidence type="ECO:0000313" key="1">
    <source>
        <dbReference type="EMBL" id="PNR55083.1"/>
    </source>
</evidence>
<sequence length="121" mass="14024">MVADICVGPYDYKLIMGTWNVGTQIMHLRRKRKETKPSRLLHLGDLVLRVLLEATGHMDIWDALNEILTFSLEEDRWSTHNLSQHISDRDFRASGVGKGIYPPPLRLFKNVFPVQMRSNHI</sequence>
<dbReference type="EnsemblPlants" id="Pp3c4_8940V3.1">
    <property type="protein sequence ID" value="PAC:32919458.CDS.1"/>
    <property type="gene ID" value="Pp3c4_8940"/>
</dbReference>
<dbReference type="RefSeq" id="XP_073389358.1">
    <property type="nucleotide sequence ID" value="XM_073533257.1"/>
</dbReference>
<dbReference type="EnsemblPlants" id="Pp3c4_8940V3.8">
    <property type="protein sequence ID" value="PAC:32919465.CDS.1"/>
    <property type="gene ID" value="Pp3c4_8940"/>
</dbReference>
<dbReference type="Gramene" id="Pp3c4_8940V3.5">
    <property type="protein sequence ID" value="PAC:32919462.CDS.1"/>
    <property type="gene ID" value="Pp3c4_8940"/>
</dbReference>
<evidence type="ECO:0000313" key="2">
    <source>
        <dbReference type="EnsemblPlants" id="PAC:32919458.CDS.1"/>
    </source>
</evidence>
<dbReference type="EnsemblPlants" id="Pp3c4_8940V3.4">
    <property type="protein sequence ID" value="PAC:32919461.CDS.1"/>
    <property type="gene ID" value="Pp3c4_8940"/>
</dbReference>
<dbReference type="EnsemblPlants" id="Pp3c4_8940V3.2">
    <property type="protein sequence ID" value="PAC:32919459.CDS.1"/>
    <property type="gene ID" value="Pp3c4_8940"/>
</dbReference>
<keyword evidence="3" id="KW-1185">Reference proteome</keyword>
<proteinExistence type="predicted"/>
<dbReference type="GeneID" id="112281668"/>
<dbReference type="EnsemblPlants" id="Pp3c4_8940V3.6">
    <property type="protein sequence ID" value="PAC:32919463.CDS.1"/>
    <property type="gene ID" value="Pp3c4_8940"/>
</dbReference>
<dbReference type="Gramene" id="Pp3c4_8940V3.7">
    <property type="protein sequence ID" value="PAC:32919464.CDS.1"/>
    <property type="gene ID" value="Pp3c4_8940"/>
</dbReference>
<dbReference type="RefSeq" id="XP_073389356.1">
    <property type="nucleotide sequence ID" value="XM_073533255.1"/>
</dbReference>
<evidence type="ECO:0000313" key="3">
    <source>
        <dbReference type="Proteomes" id="UP000006727"/>
    </source>
</evidence>
<reference evidence="1 3" key="2">
    <citation type="journal article" date="2018" name="Plant J.">
        <title>The Physcomitrella patens chromosome-scale assembly reveals moss genome structure and evolution.</title>
        <authorList>
            <person name="Lang D."/>
            <person name="Ullrich K.K."/>
            <person name="Murat F."/>
            <person name="Fuchs J."/>
            <person name="Jenkins J."/>
            <person name="Haas F.B."/>
            <person name="Piednoel M."/>
            <person name="Gundlach H."/>
            <person name="Van Bel M."/>
            <person name="Meyberg R."/>
            <person name="Vives C."/>
            <person name="Morata J."/>
            <person name="Symeonidi A."/>
            <person name="Hiss M."/>
            <person name="Muchero W."/>
            <person name="Kamisugi Y."/>
            <person name="Saleh O."/>
            <person name="Blanc G."/>
            <person name="Decker E.L."/>
            <person name="van Gessel N."/>
            <person name="Grimwood J."/>
            <person name="Hayes R.D."/>
            <person name="Graham S.W."/>
            <person name="Gunter L.E."/>
            <person name="McDaniel S.F."/>
            <person name="Hoernstein S.N.W."/>
            <person name="Larsson A."/>
            <person name="Li F.W."/>
            <person name="Perroud P.F."/>
            <person name="Phillips J."/>
            <person name="Ranjan P."/>
            <person name="Rokshar D.S."/>
            <person name="Rothfels C.J."/>
            <person name="Schneider L."/>
            <person name="Shu S."/>
            <person name="Stevenson D.W."/>
            <person name="Thummler F."/>
            <person name="Tillich M."/>
            <person name="Villarreal Aguilar J.C."/>
            <person name="Widiez T."/>
            <person name="Wong G.K."/>
            <person name="Wymore A."/>
            <person name="Zhang Y."/>
            <person name="Zimmer A.D."/>
            <person name="Quatrano R.S."/>
            <person name="Mayer K.F.X."/>
            <person name="Goodstein D."/>
            <person name="Casacuberta J.M."/>
            <person name="Vandepoele K."/>
            <person name="Reski R."/>
            <person name="Cuming A.C."/>
            <person name="Tuskan G.A."/>
            <person name="Maumus F."/>
            <person name="Salse J."/>
            <person name="Schmutz J."/>
            <person name="Rensing S.A."/>
        </authorList>
    </citation>
    <scope>NUCLEOTIDE SEQUENCE [LARGE SCALE GENOMIC DNA]</scope>
    <source>
        <strain evidence="2 3">cv. Gransden 2004</strain>
    </source>
</reference>
<protein>
    <submittedName>
        <fullName evidence="1 2">Uncharacterized protein</fullName>
    </submittedName>
</protein>
<accession>A0A2K1KMS6</accession>
<dbReference type="Proteomes" id="UP000006727">
    <property type="component" value="Chromosome 4"/>
</dbReference>
<gene>
    <name evidence="2" type="primary">LOC112281668</name>
    <name evidence="1" type="ORF">PHYPA_005976</name>
</gene>
<dbReference type="Gramene" id="Pp3c4_8940V3.2">
    <property type="protein sequence ID" value="PAC:32919459.CDS.1"/>
    <property type="gene ID" value="Pp3c4_8940"/>
</dbReference>
<dbReference type="Gramene" id="Pp3c4_8940V3.1">
    <property type="protein sequence ID" value="PAC:32919458.CDS.1"/>
    <property type="gene ID" value="Pp3c4_8940"/>
</dbReference>
<dbReference type="EnsemblPlants" id="Pp3c4_8940V3.7">
    <property type="protein sequence ID" value="PAC:32919464.CDS.1"/>
    <property type="gene ID" value="Pp3c4_8940"/>
</dbReference>
<reference evidence="1 3" key="1">
    <citation type="journal article" date="2008" name="Science">
        <title>The Physcomitrella genome reveals evolutionary insights into the conquest of land by plants.</title>
        <authorList>
            <person name="Rensing S."/>
            <person name="Lang D."/>
            <person name="Zimmer A."/>
            <person name="Terry A."/>
            <person name="Salamov A."/>
            <person name="Shapiro H."/>
            <person name="Nishiyama T."/>
            <person name="Perroud P.-F."/>
            <person name="Lindquist E."/>
            <person name="Kamisugi Y."/>
            <person name="Tanahashi T."/>
            <person name="Sakakibara K."/>
            <person name="Fujita T."/>
            <person name="Oishi K."/>
            <person name="Shin-I T."/>
            <person name="Kuroki Y."/>
            <person name="Toyoda A."/>
            <person name="Suzuki Y."/>
            <person name="Hashimoto A."/>
            <person name="Yamaguchi K."/>
            <person name="Sugano A."/>
            <person name="Kohara Y."/>
            <person name="Fujiyama A."/>
            <person name="Anterola A."/>
            <person name="Aoki S."/>
            <person name="Ashton N."/>
            <person name="Barbazuk W.B."/>
            <person name="Barker E."/>
            <person name="Bennetzen J."/>
            <person name="Bezanilla M."/>
            <person name="Blankenship R."/>
            <person name="Cho S.H."/>
            <person name="Dutcher S."/>
            <person name="Estelle M."/>
            <person name="Fawcett J.A."/>
            <person name="Gundlach H."/>
            <person name="Hanada K."/>
            <person name="Heyl A."/>
            <person name="Hicks K.A."/>
            <person name="Hugh J."/>
            <person name="Lohr M."/>
            <person name="Mayer K."/>
            <person name="Melkozernov A."/>
            <person name="Murata T."/>
            <person name="Nelson D."/>
            <person name="Pils B."/>
            <person name="Prigge M."/>
            <person name="Reiss B."/>
            <person name="Renner T."/>
            <person name="Rombauts S."/>
            <person name="Rushton P."/>
            <person name="Sanderfoot A."/>
            <person name="Schween G."/>
            <person name="Shiu S.-H."/>
            <person name="Stueber K."/>
            <person name="Theodoulou F.L."/>
            <person name="Tu H."/>
            <person name="Van de Peer Y."/>
            <person name="Verrier P.J."/>
            <person name="Waters E."/>
            <person name="Wood A."/>
            <person name="Yang L."/>
            <person name="Cove D."/>
            <person name="Cuming A."/>
            <person name="Hasebe M."/>
            <person name="Lucas S."/>
            <person name="Mishler D.B."/>
            <person name="Reski R."/>
            <person name="Grigoriev I."/>
            <person name="Quatrano R.S."/>
            <person name="Boore J.L."/>
        </authorList>
    </citation>
    <scope>NUCLEOTIDE SEQUENCE [LARGE SCALE GENOMIC DNA]</scope>
    <source>
        <strain evidence="2 3">cv. Gransden 2004</strain>
    </source>
</reference>
<dbReference type="Gramene" id="Pp3c4_8940V3.4">
    <property type="protein sequence ID" value="PAC:32919461.CDS.1"/>
    <property type="gene ID" value="Pp3c4_8940"/>
</dbReference>
<dbReference type="Gramene" id="Pp3c4_8940V3.3">
    <property type="protein sequence ID" value="PAC:32919460.CDS.1"/>
    <property type="gene ID" value="Pp3c4_8940"/>
</dbReference>
<dbReference type="Gramene" id="Pp3c4_8940V3.6">
    <property type="protein sequence ID" value="PAC:32919463.CDS.1"/>
    <property type="gene ID" value="Pp3c4_8940"/>
</dbReference>
<dbReference type="EnsemblPlants" id="Pp3c4_8940V3.5">
    <property type="protein sequence ID" value="PAC:32919462.CDS.1"/>
    <property type="gene ID" value="Pp3c4_8940"/>
</dbReference>